<dbReference type="AlphaFoldDB" id="A0A8J7FQG6"/>
<organism evidence="1 2">
    <name type="scientific">Faecalibacter rhinopitheci</name>
    <dbReference type="NCBI Taxonomy" id="2779678"/>
    <lineage>
        <taxon>Bacteria</taxon>
        <taxon>Pseudomonadati</taxon>
        <taxon>Bacteroidota</taxon>
        <taxon>Flavobacteriia</taxon>
        <taxon>Flavobacteriales</taxon>
        <taxon>Weeksellaceae</taxon>
        <taxon>Faecalibacter</taxon>
    </lineage>
</organism>
<accession>A0A8J7FQG6</accession>
<reference evidence="1" key="1">
    <citation type="submission" date="2020-10" db="EMBL/GenBank/DDBJ databases">
        <authorList>
            <person name="Lu T."/>
            <person name="Wang Q."/>
            <person name="Han X."/>
        </authorList>
    </citation>
    <scope>NUCLEOTIDE SEQUENCE</scope>
    <source>
        <strain evidence="1">WQ 117</strain>
    </source>
</reference>
<dbReference type="PROSITE" id="PS51257">
    <property type="entry name" value="PROKAR_LIPOPROTEIN"/>
    <property type="match status" value="1"/>
</dbReference>
<proteinExistence type="predicted"/>
<name>A0A8J7FQG6_9FLAO</name>
<keyword evidence="2" id="KW-1185">Reference proteome</keyword>
<protein>
    <submittedName>
        <fullName evidence="1">Uncharacterized protein</fullName>
    </submittedName>
</protein>
<comment type="caution">
    <text evidence="1">The sequence shown here is derived from an EMBL/GenBank/DDBJ whole genome shotgun (WGS) entry which is preliminary data.</text>
</comment>
<dbReference type="Proteomes" id="UP000608754">
    <property type="component" value="Unassembled WGS sequence"/>
</dbReference>
<sequence length="174" mass="19687">MKLLAALLSFLFISCGTKSRYTSTPILRKLNYINQFDSLGNIIGKERKWITETQKLPYGIELITKNKSSIYYKLQGNYHSSGLNATTLKNISTALSTENDTLKIKHIVTTKNGFGKEGNNIVGYNFTKTNSVKIPKNIKAIQIEMEEYNSVNRIVNRNPFDSANSKYAHLTIEL</sequence>
<dbReference type="RefSeq" id="WP_194181893.1">
    <property type="nucleotide sequence ID" value="NZ_JADGIK010000001.1"/>
</dbReference>
<dbReference type="EMBL" id="JADGIK010000001">
    <property type="protein sequence ID" value="MBF0596368.1"/>
    <property type="molecule type" value="Genomic_DNA"/>
</dbReference>
<gene>
    <name evidence="1" type="ORF">IM532_02635</name>
</gene>
<evidence type="ECO:0000313" key="1">
    <source>
        <dbReference type="EMBL" id="MBF0596368.1"/>
    </source>
</evidence>
<evidence type="ECO:0000313" key="2">
    <source>
        <dbReference type="Proteomes" id="UP000608754"/>
    </source>
</evidence>